<dbReference type="EMBL" id="QFPP01000498">
    <property type="protein sequence ID" value="PZQ65444.1"/>
    <property type="molecule type" value="Genomic_DNA"/>
</dbReference>
<accession>A0A2W5PK94</accession>
<evidence type="ECO:0000313" key="3">
    <source>
        <dbReference type="Proteomes" id="UP000249135"/>
    </source>
</evidence>
<name>A0A2W5PK94_VARPD</name>
<keyword evidence="1" id="KW-0472">Membrane</keyword>
<proteinExistence type="predicted"/>
<comment type="caution">
    <text evidence="2">The sequence shown here is derived from an EMBL/GenBank/DDBJ whole genome shotgun (WGS) entry which is preliminary data.</text>
</comment>
<protein>
    <submittedName>
        <fullName evidence="2">Uncharacterized protein</fullName>
    </submittedName>
</protein>
<feature type="transmembrane region" description="Helical" evidence="1">
    <location>
        <begin position="22"/>
        <end position="44"/>
    </location>
</feature>
<keyword evidence="1" id="KW-1133">Transmembrane helix</keyword>
<evidence type="ECO:0000256" key="1">
    <source>
        <dbReference type="SAM" id="Phobius"/>
    </source>
</evidence>
<sequence length="85" mass="8965">MTPPPDASPAPAARARPRRWRAVRAIAVLAVVSVVGTALGLAALRFVTETDGSTDRALTRWVEVCTQTGSYLISVAVGRPPPARD</sequence>
<gene>
    <name evidence="2" type="ORF">DI563_25620</name>
</gene>
<reference evidence="2 3" key="1">
    <citation type="submission" date="2017-08" db="EMBL/GenBank/DDBJ databases">
        <title>Infants hospitalized years apart are colonized by the same room-sourced microbial strains.</title>
        <authorList>
            <person name="Brooks B."/>
            <person name="Olm M.R."/>
            <person name="Firek B.A."/>
            <person name="Baker R."/>
            <person name="Thomas B.C."/>
            <person name="Morowitz M.J."/>
            <person name="Banfield J.F."/>
        </authorList>
    </citation>
    <scope>NUCLEOTIDE SEQUENCE [LARGE SCALE GENOMIC DNA]</scope>
    <source>
        <strain evidence="2">S2_005_003_R2_41</strain>
    </source>
</reference>
<keyword evidence="1" id="KW-0812">Transmembrane</keyword>
<dbReference type="Proteomes" id="UP000249135">
    <property type="component" value="Unassembled WGS sequence"/>
</dbReference>
<dbReference type="AlphaFoldDB" id="A0A2W5PK94"/>
<evidence type="ECO:0000313" key="2">
    <source>
        <dbReference type="EMBL" id="PZQ65444.1"/>
    </source>
</evidence>
<organism evidence="2 3">
    <name type="scientific">Variovorax paradoxus</name>
    <dbReference type="NCBI Taxonomy" id="34073"/>
    <lineage>
        <taxon>Bacteria</taxon>
        <taxon>Pseudomonadati</taxon>
        <taxon>Pseudomonadota</taxon>
        <taxon>Betaproteobacteria</taxon>
        <taxon>Burkholderiales</taxon>
        <taxon>Comamonadaceae</taxon>
        <taxon>Variovorax</taxon>
    </lineage>
</organism>